<comment type="subcellular location">
    <subcellularLocation>
        <location evidence="10">Bacterial microcompartment</location>
    </subcellularLocation>
</comment>
<evidence type="ECO:0000256" key="7">
    <source>
        <dbReference type="ARBA" id="ARBA00022723"/>
    </source>
</evidence>
<sequence length="71" mass="8149">MAIPVGISNCHVFIFHNRDVEALFGQDYQLTPFKDLNSPGNLRRKNASWWWGQKGSISKVRVLGPVRPKRN</sequence>
<comment type="cofactor">
    <cofactor evidence="1">
        <name>Zn(2+)</name>
        <dbReference type="ChEBI" id="CHEBI:29105"/>
    </cofactor>
</comment>
<evidence type="ECO:0000256" key="14">
    <source>
        <dbReference type="ARBA" id="ARBA00033077"/>
    </source>
</evidence>
<proteinExistence type="inferred from homology"/>
<evidence type="ECO:0000313" key="16">
    <source>
        <dbReference type="Proteomes" id="UP000664477"/>
    </source>
</evidence>
<evidence type="ECO:0000256" key="8">
    <source>
        <dbReference type="ARBA" id="ARBA00022833"/>
    </source>
</evidence>
<evidence type="ECO:0000256" key="3">
    <source>
        <dbReference type="ARBA" id="ARBA00007342"/>
    </source>
</evidence>
<comment type="pathway">
    <text evidence="2">Polyol metabolism; 1,2-propanediol degradation.</text>
</comment>
<evidence type="ECO:0000256" key="12">
    <source>
        <dbReference type="ARBA" id="ARBA00030044"/>
    </source>
</evidence>
<dbReference type="PANTHER" id="PTHR39453:SF1">
    <property type="entry name" value="PHOSPHATE PROPANOYLTRANSFERASE"/>
    <property type="match status" value="1"/>
</dbReference>
<dbReference type="Proteomes" id="UP000664477">
    <property type="component" value="Unassembled WGS sequence"/>
</dbReference>
<evidence type="ECO:0000256" key="1">
    <source>
        <dbReference type="ARBA" id="ARBA00001947"/>
    </source>
</evidence>
<dbReference type="GO" id="GO:0031469">
    <property type="term" value="C:bacterial microcompartment"/>
    <property type="evidence" value="ECO:0007669"/>
    <property type="project" value="UniProtKB-SubCell"/>
</dbReference>
<dbReference type="GO" id="GO:0016747">
    <property type="term" value="F:acyltransferase activity, transferring groups other than amino-acyl groups"/>
    <property type="evidence" value="ECO:0007669"/>
    <property type="project" value="InterPro"/>
</dbReference>
<keyword evidence="9" id="KW-0012">Acyltransferase</keyword>
<accession>A0A939NGZ8</accession>
<keyword evidence="6" id="KW-0808">Transferase</keyword>
<evidence type="ECO:0000256" key="2">
    <source>
        <dbReference type="ARBA" id="ARBA00004836"/>
    </source>
</evidence>
<keyword evidence="11" id="KW-1283">Bacterial microcompartment</keyword>
<name>A0A939NGZ8_PRORE</name>
<evidence type="ECO:0000256" key="5">
    <source>
        <dbReference type="ARBA" id="ARBA00020837"/>
    </source>
</evidence>
<gene>
    <name evidence="15" type="ORF">J4727_07465</name>
</gene>
<dbReference type="InterPro" id="IPR008300">
    <property type="entry name" value="PTAC"/>
</dbReference>
<evidence type="ECO:0000256" key="4">
    <source>
        <dbReference type="ARBA" id="ARBA00012206"/>
    </source>
</evidence>
<protein>
    <recommendedName>
        <fullName evidence="5">Phosphate propanoyltransferase</fullName>
        <ecNumber evidence="4">2.3.1.222</ecNumber>
    </recommendedName>
    <alternativeName>
        <fullName evidence="13">Phosphate acyltransferase PduL</fullName>
    </alternativeName>
    <alternativeName>
        <fullName evidence="12">Phosphotransacylase PduL</fullName>
    </alternativeName>
    <alternativeName>
        <fullName evidence="14">Propanediol utilization protein PduL</fullName>
    </alternativeName>
</protein>
<dbReference type="AlphaFoldDB" id="A0A939NGZ8"/>
<evidence type="ECO:0000313" key="15">
    <source>
        <dbReference type="EMBL" id="MBO1916087.1"/>
    </source>
</evidence>
<dbReference type="PANTHER" id="PTHR39453">
    <property type="entry name" value="PHOSPHATE PROPANOYLTRANSFERASE"/>
    <property type="match status" value="1"/>
</dbReference>
<evidence type="ECO:0000256" key="6">
    <source>
        <dbReference type="ARBA" id="ARBA00022679"/>
    </source>
</evidence>
<reference evidence="15" key="1">
    <citation type="submission" date="2021-03" db="EMBL/GenBank/DDBJ databases">
        <title>Molecular epidemiology and mechanisms of colistin and carbapenem resistance in Enterobacteriaceae from clinical isolates, the environment and porcine samples in Pretoria, South Africa.</title>
        <authorList>
            <person name="Bogoshi D."/>
            <person name="Mbelle N.M."/>
            <person name="Naidoo V."/>
            <person name="Osei Sekyere J."/>
        </authorList>
    </citation>
    <scope>NUCLEOTIDE SEQUENCE</scope>
    <source>
        <strain evidence="15">C052</strain>
    </source>
</reference>
<dbReference type="EMBL" id="JAGETQ010000029">
    <property type="protein sequence ID" value="MBO1916087.1"/>
    <property type="molecule type" value="Genomic_DNA"/>
</dbReference>
<dbReference type="EC" id="2.3.1.222" evidence="4"/>
<comment type="caution">
    <text evidence="15">The sequence shown here is derived from an EMBL/GenBank/DDBJ whole genome shotgun (WGS) entry which is preliminary data.</text>
</comment>
<evidence type="ECO:0000256" key="13">
    <source>
        <dbReference type="ARBA" id="ARBA00030939"/>
    </source>
</evidence>
<keyword evidence="7" id="KW-0479">Metal-binding</keyword>
<evidence type="ECO:0000256" key="10">
    <source>
        <dbReference type="ARBA" id="ARBA00024322"/>
    </source>
</evidence>
<evidence type="ECO:0000256" key="11">
    <source>
        <dbReference type="ARBA" id="ARBA00024446"/>
    </source>
</evidence>
<dbReference type="Pfam" id="PF06130">
    <property type="entry name" value="PTAC"/>
    <property type="match status" value="1"/>
</dbReference>
<organism evidence="15 16">
    <name type="scientific">Providencia rettgeri</name>
    <dbReference type="NCBI Taxonomy" id="587"/>
    <lineage>
        <taxon>Bacteria</taxon>
        <taxon>Pseudomonadati</taxon>
        <taxon>Pseudomonadota</taxon>
        <taxon>Gammaproteobacteria</taxon>
        <taxon>Enterobacterales</taxon>
        <taxon>Morganellaceae</taxon>
        <taxon>Providencia</taxon>
    </lineage>
</organism>
<comment type="similarity">
    <text evidence="3">Belongs to the PduL family.</text>
</comment>
<keyword evidence="8" id="KW-0862">Zinc</keyword>
<dbReference type="GO" id="GO:0046872">
    <property type="term" value="F:metal ion binding"/>
    <property type="evidence" value="ECO:0007669"/>
    <property type="project" value="UniProtKB-KW"/>
</dbReference>
<evidence type="ECO:0000256" key="9">
    <source>
        <dbReference type="ARBA" id="ARBA00023315"/>
    </source>
</evidence>